<evidence type="ECO:0000313" key="2">
    <source>
        <dbReference type="EMBL" id="GAA5529569.1"/>
    </source>
</evidence>
<protein>
    <submittedName>
        <fullName evidence="2">Uncharacterized protein</fullName>
    </submittedName>
</protein>
<gene>
    <name evidence="2" type="ORF">Hgul01_03381</name>
</gene>
<name>A0ABP9X2G3_9CHLR</name>
<feature type="transmembrane region" description="Helical" evidence="1">
    <location>
        <begin position="81"/>
        <end position="99"/>
    </location>
</feature>
<reference evidence="2 3" key="1">
    <citation type="submission" date="2024-02" db="EMBL/GenBank/DDBJ databases">
        <title>Herpetosiphon gulosus NBRC 112829.</title>
        <authorList>
            <person name="Ichikawa N."/>
            <person name="Katano-Makiyama Y."/>
            <person name="Hidaka K."/>
        </authorList>
    </citation>
    <scope>NUCLEOTIDE SEQUENCE [LARGE SCALE GENOMIC DNA]</scope>
    <source>
        <strain evidence="2 3">NBRC 112829</strain>
    </source>
</reference>
<keyword evidence="3" id="KW-1185">Reference proteome</keyword>
<feature type="transmembrane region" description="Helical" evidence="1">
    <location>
        <begin position="47"/>
        <end position="69"/>
    </location>
</feature>
<organism evidence="2 3">
    <name type="scientific">Herpetosiphon gulosus</name>
    <dbReference type="NCBI Taxonomy" id="1973496"/>
    <lineage>
        <taxon>Bacteria</taxon>
        <taxon>Bacillati</taxon>
        <taxon>Chloroflexota</taxon>
        <taxon>Chloroflexia</taxon>
        <taxon>Herpetosiphonales</taxon>
        <taxon>Herpetosiphonaceae</taxon>
        <taxon>Herpetosiphon</taxon>
    </lineage>
</organism>
<dbReference type="RefSeq" id="WP_345723178.1">
    <property type="nucleotide sequence ID" value="NZ_BAABRU010000012.1"/>
</dbReference>
<keyword evidence="1" id="KW-1133">Transmembrane helix</keyword>
<evidence type="ECO:0000256" key="1">
    <source>
        <dbReference type="SAM" id="Phobius"/>
    </source>
</evidence>
<evidence type="ECO:0000313" key="3">
    <source>
        <dbReference type="Proteomes" id="UP001428290"/>
    </source>
</evidence>
<accession>A0ABP9X2G3</accession>
<dbReference type="Proteomes" id="UP001428290">
    <property type="component" value="Unassembled WGS sequence"/>
</dbReference>
<keyword evidence="1" id="KW-0472">Membrane</keyword>
<comment type="caution">
    <text evidence="2">The sequence shown here is derived from an EMBL/GenBank/DDBJ whole genome shotgun (WGS) entry which is preliminary data.</text>
</comment>
<dbReference type="EMBL" id="BAABRU010000012">
    <property type="protein sequence ID" value="GAA5529569.1"/>
    <property type="molecule type" value="Genomic_DNA"/>
</dbReference>
<feature type="transmembrane region" description="Helical" evidence="1">
    <location>
        <begin position="20"/>
        <end position="40"/>
    </location>
</feature>
<sequence>MVFLTIFSASRIVRWWLDDPWYLLDYATFIWFPIGLLLLNPLIWQRMYALTTLVITGSSLLLLNIFLMGFMRVDFSDADQIGWGVVTLFSVAITLIVWHRAAPWRKFNR</sequence>
<proteinExistence type="predicted"/>
<keyword evidence="1" id="KW-0812">Transmembrane</keyword>